<dbReference type="RefSeq" id="WP_088908287.1">
    <property type="nucleotide sequence ID" value="NZ_CP018145.1"/>
</dbReference>
<gene>
    <name evidence="1" type="ORF">BP422_13855</name>
</gene>
<dbReference type="AlphaFoldDB" id="A0A220MHK7"/>
<dbReference type="EMBL" id="CP018145">
    <property type="protein sequence ID" value="ASJ54548.1"/>
    <property type="molecule type" value="Genomic_DNA"/>
</dbReference>
<name>A0A220MHK7_9BACL</name>
<evidence type="ECO:0000313" key="2">
    <source>
        <dbReference type="Proteomes" id="UP000197781"/>
    </source>
</evidence>
<reference evidence="1 2" key="1">
    <citation type="submission" date="2016-11" db="EMBL/GenBank/DDBJ databases">
        <authorList>
            <person name="Jaros S."/>
            <person name="Januszkiewicz K."/>
            <person name="Wedrychowicz H."/>
        </authorList>
    </citation>
    <scope>NUCLEOTIDE SEQUENCE [LARGE SCALE GENOMIC DNA]</scope>
    <source>
        <strain evidence="1 2">NF2</strain>
    </source>
</reference>
<evidence type="ECO:0000313" key="1">
    <source>
        <dbReference type="EMBL" id="ASJ54548.1"/>
    </source>
</evidence>
<organism evidence="1 2">
    <name type="scientific">Brevibacillus formosus</name>
    <dbReference type="NCBI Taxonomy" id="54913"/>
    <lineage>
        <taxon>Bacteria</taxon>
        <taxon>Bacillati</taxon>
        <taxon>Bacillota</taxon>
        <taxon>Bacilli</taxon>
        <taxon>Bacillales</taxon>
        <taxon>Paenibacillaceae</taxon>
        <taxon>Brevibacillus</taxon>
    </lineage>
</organism>
<protein>
    <submittedName>
        <fullName evidence="1">Uncharacterized protein</fullName>
    </submittedName>
</protein>
<dbReference type="KEGG" id="bfm:BP422_13855"/>
<dbReference type="Proteomes" id="UP000197781">
    <property type="component" value="Chromosome"/>
</dbReference>
<proteinExistence type="predicted"/>
<sequence length="543" mass="63079">MSTEAYEVFLEGFNELTNNKLKRTFELYRDFVAVQLSASNARNKMVNARQFVHTANTIINNLPLEIYSITDDHVEKILDNSQVPVRHKNVFLKFLIYCTGKMKCNITREYRLGKGYSRDREIYSPEEFLRIYHHTRDIETHVNQALSNRSYSAAWLFVLMHMIDAWRASDIVYGLPSVDLEEVGVTNFEWFTKKRLSKEQSLKIVNQIGSKVQKIEISKTGALGHFLVNLDMVIPSATALVIAEIHRRENNHQYLLQSLIGPNGTLQDVYAIKLFMQKNHELPRFQSRKANRTLLTYFFYSVAESGQHADIAYQMAQELRSHRHLDSTAVYIQATNKDGPLEKVSLHLFNRGHFGWLYNFLVKLYAQEDFTQYSLDEKTALIQAYRNEVSPLQAEAMASFLQSRMKEKKSVLYTIMKMEKQKVQDTLLKVLKGEMPSKMEFAQCLIYPQCVKPTAISCIHCEYIMPRAYLMLNIREEIGKLIESIRTSKFEAVRKRDSILLFKFLDLLNQAVVDLGKDYINSFINLTEIKNKLEEINGLILLE</sequence>
<accession>A0A220MHK7</accession>